<feature type="compositionally biased region" description="Basic and acidic residues" evidence="1">
    <location>
        <begin position="91"/>
        <end position="103"/>
    </location>
</feature>
<evidence type="ECO:0000313" key="3">
    <source>
        <dbReference type="Proteomes" id="UP001152795"/>
    </source>
</evidence>
<dbReference type="AlphaFoldDB" id="A0A6S7GPH7"/>
<reference evidence="2" key="1">
    <citation type="submission" date="2020-04" db="EMBL/GenBank/DDBJ databases">
        <authorList>
            <person name="Alioto T."/>
            <person name="Alioto T."/>
            <person name="Gomez Garrido J."/>
        </authorList>
    </citation>
    <scope>NUCLEOTIDE SEQUENCE</scope>
    <source>
        <strain evidence="2">A484AB</strain>
    </source>
</reference>
<dbReference type="Proteomes" id="UP001152795">
    <property type="component" value="Unassembled WGS sequence"/>
</dbReference>
<accession>A0A6S7GPH7</accession>
<gene>
    <name evidence="2" type="ORF">PACLA_8A069693</name>
</gene>
<organism evidence="2 3">
    <name type="scientific">Paramuricea clavata</name>
    <name type="common">Red gorgonian</name>
    <name type="synonym">Violescent sea-whip</name>
    <dbReference type="NCBI Taxonomy" id="317549"/>
    <lineage>
        <taxon>Eukaryota</taxon>
        <taxon>Metazoa</taxon>
        <taxon>Cnidaria</taxon>
        <taxon>Anthozoa</taxon>
        <taxon>Octocorallia</taxon>
        <taxon>Malacalcyonacea</taxon>
        <taxon>Plexauridae</taxon>
        <taxon>Paramuricea</taxon>
    </lineage>
</organism>
<name>A0A6S7GPH7_PARCT</name>
<sequence>MLIEDHEPRTIVVEENAISQDNSEDPGAEETTQKQLISDKETTLPNATTEPGAVQEAVEEMPMEIHDHIPENSSVGPEPTNQTNQWSNNRSQDREESRGNQRM</sequence>
<proteinExistence type="predicted"/>
<protein>
    <submittedName>
        <fullName evidence="2">Uncharacterized protein</fullName>
    </submittedName>
</protein>
<dbReference type="EMBL" id="CACRXK020002664">
    <property type="protein sequence ID" value="CAB3995434.1"/>
    <property type="molecule type" value="Genomic_DNA"/>
</dbReference>
<feature type="region of interest" description="Disordered" evidence="1">
    <location>
        <begin position="1"/>
        <end position="103"/>
    </location>
</feature>
<evidence type="ECO:0000256" key="1">
    <source>
        <dbReference type="SAM" id="MobiDB-lite"/>
    </source>
</evidence>
<keyword evidence="3" id="KW-1185">Reference proteome</keyword>
<feature type="compositionally biased region" description="Polar residues" evidence="1">
    <location>
        <begin position="71"/>
        <end position="90"/>
    </location>
</feature>
<comment type="caution">
    <text evidence="2">The sequence shown here is derived from an EMBL/GenBank/DDBJ whole genome shotgun (WGS) entry which is preliminary data.</text>
</comment>
<evidence type="ECO:0000313" key="2">
    <source>
        <dbReference type="EMBL" id="CAB3995434.1"/>
    </source>
</evidence>